<dbReference type="EMBL" id="JAIXNE010000007">
    <property type="protein sequence ID" value="MCA6078825.1"/>
    <property type="molecule type" value="Genomic_DNA"/>
</dbReference>
<organism evidence="1 2">
    <name type="scientific">Fulvivirga sedimenti</name>
    <dbReference type="NCBI Taxonomy" id="2879465"/>
    <lineage>
        <taxon>Bacteria</taxon>
        <taxon>Pseudomonadati</taxon>
        <taxon>Bacteroidota</taxon>
        <taxon>Cytophagia</taxon>
        <taxon>Cytophagales</taxon>
        <taxon>Fulvivirgaceae</taxon>
        <taxon>Fulvivirga</taxon>
    </lineage>
</organism>
<dbReference type="AlphaFoldDB" id="A0A9X1HVR1"/>
<dbReference type="GO" id="GO:0030638">
    <property type="term" value="P:polyketide metabolic process"/>
    <property type="evidence" value="ECO:0007669"/>
    <property type="project" value="InterPro"/>
</dbReference>
<accession>A0A9X1HVR1</accession>
<evidence type="ECO:0000313" key="2">
    <source>
        <dbReference type="Proteomes" id="UP001139409"/>
    </source>
</evidence>
<dbReference type="InterPro" id="IPR009959">
    <property type="entry name" value="Cyclase_SnoaL-like"/>
</dbReference>
<sequence>MESPKKQMLLTAFDYIWNKRDIDSAAPFYHDAMAYYGPRMTIEGKSNYLEVIKSYMSVVTDSKFTMLEMVEEGDRIGCHGRLTGKHSGPYGEIPATHANITIEFMSFITFKDNKIIAETEVFDEFGLMMDMGMEFVQKEHA</sequence>
<dbReference type="Pfam" id="PF07366">
    <property type="entry name" value="SnoaL"/>
    <property type="match status" value="1"/>
</dbReference>
<dbReference type="PANTHER" id="PTHR38436">
    <property type="entry name" value="POLYKETIDE CYCLASE SNOAL-LIKE DOMAIN"/>
    <property type="match status" value="1"/>
</dbReference>
<keyword evidence="2" id="KW-1185">Reference proteome</keyword>
<gene>
    <name evidence="1" type="ORF">LDX50_28380</name>
</gene>
<dbReference type="PANTHER" id="PTHR38436:SF1">
    <property type="entry name" value="ESTER CYCLASE"/>
    <property type="match status" value="1"/>
</dbReference>
<protein>
    <submittedName>
        <fullName evidence="1">Ester cyclase</fullName>
    </submittedName>
</protein>
<dbReference type="RefSeq" id="WP_225699686.1">
    <property type="nucleotide sequence ID" value="NZ_JAIXNE010000007.1"/>
</dbReference>
<dbReference type="Gene3D" id="3.10.450.50">
    <property type="match status" value="1"/>
</dbReference>
<dbReference type="SUPFAM" id="SSF54427">
    <property type="entry name" value="NTF2-like"/>
    <property type="match status" value="1"/>
</dbReference>
<reference evidence="1" key="1">
    <citation type="submission" date="2021-09" db="EMBL/GenBank/DDBJ databases">
        <title>Fulvivirga sp. isolated from coastal sediment.</title>
        <authorList>
            <person name="Yu H."/>
        </authorList>
    </citation>
    <scope>NUCLEOTIDE SEQUENCE</scope>
    <source>
        <strain evidence="1">1062</strain>
    </source>
</reference>
<dbReference type="InterPro" id="IPR032710">
    <property type="entry name" value="NTF2-like_dom_sf"/>
</dbReference>
<proteinExistence type="predicted"/>
<evidence type="ECO:0000313" key="1">
    <source>
        <dbReference type="EMBL" id="MCA6078825.1"/>
    </source>
</evidence>
<name>A0A9X1HVR1_9BACT</name>
<dbReference type="Proteomes" id="UP001139409">
    <property type="component" value="Unassembled WGS sequence"/>
</dbReference>
<comment type="caution">
    <text evidence="1">The sequence shown here is derived from an EMBL/GenBank/DDBJ whole genome shotgun (WGS) entry which is preliminary data.</text>
</comment>